<organism evidence="2 3">
    <name type="scientific">Clostridium homopropionicum DSM 5847</name>
    <dbReference type="NCBI Taxonomy" id="1121318"/>
    <lineage>
        <taxon>Bacteria</taxon>
        <taxon>Bacillati</taxon>
        <taxon>Bacillota</taxon>
        <taxon>Clostridia</taxon>
        <taxon>Eubacteriales</taxon>
        <taxon>Clostridiaceae</taxon>
        <taxon>Clostridium</taxon>
    </lineage>
</organism>
<dbReference type="RefSeq" id="WP_052220529.1">
    <property type="nucleotide sequence ID" value="NZ_LHUR01000012.1"/>
</dbReference>
<protein>
    <recommendedName>
        <fullName evidence="1">Peptidase M15C domain-containing protein</fullName>
    </recommendedName>
</protein>
<dbReference type="SUPFAM" id="SSF55166">
    <property type="entry name" value="Hedgehog/DD-peptidase"/>
    <property type="match status" value="1"/>
</dbReference>
<evidence type="ECO:0000313" key="3">
    <source>
        <dbReference type="Proteomes" id="UP000037043"/>
    </source>
</evidence>
<dbReference type="Proteomes" id="UP000037043">
    <property type="component" value="Unassembled WGS sequence"/>
</dbReference>
<proteinExistence type="predicted"/>
<keyword evidence="3" id="KW-1185">Reference proteome</keyword>
<dbReference type="Pfam" id="PF13539">
    <property type="entry name" value="Peptidase_M15_4"/>
    <property type="match status" value="1"/>
</dbReference>
<dbReference type="InterPro" id="IPR009045">
    <property type="entry name" value="Zn_M74/Hedgehog-like"/>
</dbReference>
<gene>
    <name evidence="2" type="ORF">CLHOM_09490</name>
</gene>
<name>A0A0L6ZCW1_9CLOT</name>
<evidence type="ECO:0000313" key="2">
    <source>
        <dbReference type="EMBL" id="KOA20806.1"/>
    </source>
</evidence>
<feature type="domain" description="Peptidase M15C" evidence="1">
    <location>
        <begin position="204"/>
        <end position="271"/>
    </location>
</feature>
<dbReference type="InterPro" id="IPR039561">
    <property type="entry name" value="Peptidase_M15C"/>
</dbReference>
<reference evidence="3" key="1">
    <citation type="submission" date="2015-08" db="EMBL/GenBank/DDBJ databases">
        <title>Genome sequence of the strict anaerobe Clostridium homopropionicum LuHBu1 (DSM 5847T).</title>
        <authorList>
            <person name="Poehlein A."/>
            <person name="Beck M."/>
            <person name="Schiel-Bengelsdorf B."/>
            <person name="Bengelsdorf F.R."/>
            <person name="Daniel R."/>
            <person name="Duerre P."/>
        </authorList>
    </citation>
    <scope>NUCLEOTIDE SEQUENCE [LARGE SCALE GENOMIC DNA]</scope>
    <source>
        <strain evidence="3">DSM 5847</strain>
    </source>
</reference>
<comment type="caution">
    <text evidence="2">The sequence shown here is derived from an EMBL/GenBank/DDBJ whole genome shotgun (WGS) entry which is preliminary data.</text>
</comment>
<dbReference type="EMBL" id="LHUR01000012">
    <property type="protein sequence ID" value="KOA20806.1"/>
    <property type="molecule type" value="Genomic_DNA"/>
</dbReference>
<evidence type="ECO:0000259" key="1">
    <source>
        <dbReference type="Pfam" id="PF13539"/>
    </source>
</evidence>
<dbReference type="Gene3D" id="3.30.1380.10">
    <property type="match status" value="1"/>
</dbReference>
<dbReference type="PATRIC" id="fig|1121318.3.peg.953"/>
<dbReference type="GO" id="GO:0008233">
    <property type="term" value="F:peptidase activity"/>
    <property type="evidence" value="ECO:0007669"/>
    <property type="project" value="InterPro"/>
</dbReference>
<sequence length="316" mass="36615">MNNGKLLTYVITFFISMGIIQNNFAIRVNAYAFTEENRLDYDIIMKQDLLCIMIAYPDLIVKVEKTIDDKVYLVTKGGSKLLYDDKKQKSPKDKLSYPDLQDMLETKYPLQRINRLMDEDHDPGRRRIYPLLKEVYGGSKEKVQSNLVRVKVGYTYLDFNKNNKAAESLKNAMSEISGIIKDRGNIGACIFPPSGTFNYRLISGTNQLSAHAFGIAIDLKSDKRDYWKWASRQDGEKRMLSYPTEIVEVFEKNNFVWGGKWGHFDILHFEYRPEIIYKARYFGGEIQREKPWYFGAPIKDSNVNKFIKVIDEGIGS</sequence>
<dbReference type="STRING" id="36844.SAMN04488501_10348"/>
<accession>A0A0L6ZCW1</accession>
<dbReference type="AlphaFoldDB" id="A0A0L6ZCW1"/>